<dbReference type="InterPro" id="IPR003959">
    <property type="entry name" value="ATPase_AAA_core"/>
</dbReference>
<evidence type="ECO:0000313" key="7">
    <source>
        <dbReference type="Proteomes" id="UP001162131"/>
    </source>
</evidence>
<dbReference type="SMART" id="SM00382">
    <property type="entry name" value="AAA"/>
    <property type="match status" value="1"/>
</dbReference>
<keyword evidence="3 4" id="KW-0067">ATP-binding</keyword>
<evidence type="ECO:0000256" key="1">
    <source>
        <dbReference type="ARBA" id="ARBA00006914"/>
    </source>
</evidence>
<protein>
    <recommendedName>
        <fullName evidence="5">AAA+ ATPase domain-containing protein</fullName>
    </recommendedName>
</protein>
<dbReference type="GO" id="GO:0016887">
    <property type="term" value="F:ATP hydrolysis activity"/>
    <property type="evidence" value="ECO:0007669"/>
    <property type="project" value="InterPro"/>
</dbReference>
<dbReference type="PROSITE" id="PS00674">
    <property type="entry name" value="AAA"/>
    <property type="match status" value="1"/>
</dbReference>
<keyword evidence="7" id="KW-1185">Reference proteome</keyword>
<evidence type="ECO:0000256" key="4">
    <source>
        <dbReference type="RuleBase" id="RU003651"/>
    </source>
</evidence>
<evidence type="ECO:0000256" key="3">
    <source>
        <dbReference type="ARBA" id="ARBA00022840"/>
    </source>
</evidence>
<dbReference type="SUPFAM" id="SSF52540">
    <property type="entry name" value="P-loop containing nucleoside triphosphate hydrolases"/>
    <property type="match status" value="1"/>
</dbReference>
<dbReference type="Proteomes" id="UP001162131">
    <property type="component" value="Unassembled WGS sequence"/>
</dbReference>
<dbReference type="Gene3D" id="3.40.50.300">
    <property type="entry name" value="P-loop containing nucleotide triphosphate hydrolases"/>
    <property type="match status" value="1"/>
</dbReference>
<dbReference type="EMBL" id="CAJZBQ010000010">
    <property type="protein sequence ID" value="CAG9313386.1"/>
    <property type="molecule type" value="Genomic_DNA"/>
</dbReference>
<evidence type="ECO:0000259" key="5">
    <source>
        <dbReference type="SMART" id="SM00382"/>
    </source>
</evidence>
<dbReference type="InterPro" id="IPR003960">
    <property type="entry name" value="ATPase_AAA_CS"/>
</dbReference>
<dbReference type="PANTHER" id="PTHR23073">
    <property type="entry name" value="26S PROTEASOME REGULATORY SUBUNIT"/>
    <property type="match status" value="1"/>
</dbReference>
<organism evidence="6 7">
    <name type="scientific">Blepharisma stoltei</name>
    <dbReference type="NCBI Taxonomy" id="1481888"/>
    <lineage>
        <taxon>Eukaryota</taxon>
        <taxon>Sar</taxon>
        <taxon>Alveolata</taxon>
        <taxon>Ciliophora</taxon>
        <taxon>Postciliodesmatophora</taxon>
        <taxon>Heterotrichea</taxon>
        <taxon>Heterotrichida</taxon>
        <taxon>Blepharismidae</taxon>
        <taxon>Blepharisma</taxon>
    </lineage>
</organism>
<evidence type="ECO:0000256" key="2">
    <source>
        <dbReference type="ARBA" id="ARBA00022741"/>
    </source>
</evidence>
<dbReference type="CDD" id="cd19481">
    <property type="entry name" value="RecA-like_protease"/>
    <property type="match status" value="1"/>
</dbReference>
<keyword evidence="2 4" id="KW-0547">Nucleotide-binding</keyword>
<dbReference type="Pfam" id="PF00004">
    <property type="entry name" value="AAA"/>
    <property type="match status" value="1"/>
</dbReference>
<reference evidence="6" key="1">
    <citation type="submission" date="2021-09" db="EMBL/GenBank/DDBJ databases">
        <authorList>
            <consortium name="AG Swart"/>
            <person name="Singh M."/>
            <person name="Singh A."/>
            <person name="Seah K."/>
            <person name="Emmerich C."/>
        </authorList>
    </citation>
    <scope>NUCLEOTIDE SEQUENCE</scope>
    <source>
        <strain evidence="6">ATCC30299</strain>
    </source>
</reference>
<comment type="similarity">
    <text evidence="1 4">Belongs to the AAA ATPase family.</text>
</comment>
<name>A0AAU9IJF1_9CILI</name>
<feature type="domain" description="AAA+ ATPase" evidence="5">
    <location>
        <begin position="240"/>
        <end position="374"/>
    </location>
</feature>
<dbReference type="Gene3D" id="1.10.8.60">
    <property type="match status" value="1"/>
</dbReference>
<dbReference type="InterPro" id="IPR050221">
    <property type="entry name" value="26S_Proteasome_ATPase"/>
</dbReference>
<dbReference type="AlphaFoldDB" id="A0AAU9IJF1"/>
<dbReference type="InterPro" id="IPR027417">
    <property type="entry name" value="P-loop_NTPase"/>
</dbReference>
<gene>
    <name evidence="6" type="ORF">BSTOLATCC_MIC8658</name>
</gene>
<accession>A0AAU9IJF1</accession>
<comment type="caution">
    <text evidence="6">The sequence shown here is derived from an EMBL/GenBank/DDBJ whole genome shotgun (WGS) entry which is preliminary data.</text>
</comment>
<sequence>MFLFRGLVSLAYCSAKGLDHIQSQFNQKIEEMKREFGTQMMSFPEVKYQQKGDQYSISFHIDKRRGTVPLIAEYIEGNMKNCKLKHKKQTNIRGIESLRYDFLDENNKEYSITLSGPINNYFYMFEYTKEEDGFTEDLKRLSDIYQKANQPINPIISHVQRINHPRYDGRGQRGGDPIENLQNLGALVFLPDDPYYDWDYLAGSEEAKREIEDTILLTLERPEIFDKITQVTRVKDEKNRPRAVLFEGPPGTGKTTSAKIISHQVKIPMVYVRLETIISSLYGEAEKNLGKVFENCQRLGKCVIFIDEIDSLAQSREKEMHEATRRILSVFLRYLDGFESSDDVIVICATNRKEDLDLALQSRFSKVISFPYPDKHSRSAIFMRYARHLTQAQLNQLADMSEGLSGRDIKAVCEDAERKWAAAILRGTVIDNYKVDFSHYLEALQYRIQGYKQ</sequence>
<evidence type="ECO:0000313" key="6">
    <source>
        <dbReference type="EMBL" id="CAG9313386.1"/>
    </source>
</evidence>
<proteinExistence type="inferred from homology"/>
<dbReference type="GO" id="GO:0005524">
    <property type="term" value="F:ATP binding"/>
    <property type="evidence" value="ECO:0007669"/>
    <property type="project" value="UniProtKB-KW"/>
</dbReference>
<dbReference type="InterPro" id="IPR003593">
    <property type="entry name" value="AAA+_ATPase"/>
</dbReference>